<evidence type="ECO:0008006" key="3">
    <source>
        <dbReference type="Google" id="ProtNLM"/>
    </source>
</evidence>
<organism evidence="1 2">
    <name type="scientific">Albibacterium profundi</name>
    <dbReference type="NCBI Taxonomy" id="3134906"/>
    <lineage>
        <taxon>Bacteria</taxon>
        <taxon>Pseudomonadati</taxon>
        <taxon>Bacteroidota</taxon>
        <taxon>Sphingobacteriia</taxon>
        <taxon>Sphingobacteriales</taxon>
        <taxon>Sphingobacteriaceae</taxon>
        <taxon>Albibacterium</taxon>
    </lineage>
</organism>
<reference evidence="1 2" key="1">
    <citation type="submission" date="2024-04" db="EMBL/GenBank/DDBJ databases">
        <title>Albibacterium profundi sp. nov., isolated from sediment of the Challenger Deep of Mariana Trench.</title>
        <authorList>
            <person name="Wang Y."/>
        </authorList>
    </citation>
    <scope>NUCLEOTIDE SEQUENCE [LARGE SCALE GENOMIC DNA]</scope>
    <source>
        <strain evidence="1 2">RHL897</strain>
    </source>
</reference>
<proteinExistence type="predicted"/>
<name>A0ABV5CEM9_9SPHI</name>
<dbReference type="RefSeq" id="WP_375557548.1">
    <property type="nucleotide sequence ID" value="NZ_JBBVGT010000002.1"/>
</dbReference>
<keyword evidence="2" id="KW-1185">Reference proteome</keyword>
<accession>A0ABV5CEM9</accession>
<sequence>MKRLLLTIVLVFSLHCIKAQVFEWDVGFFGFVDNREYAASGRESSTILGTQFTPELGLLADSVHRIRFGMNLLHEFGTKKFSSRVMPTIYYNYHKNQVDFYIGSFPRARLTDRFRRSLLSDTLIYFRPNHTGMLFKVENNRLKQTIWIDWVSKQTVDQREQFMVGVSGTVKFGTFFFSHDALLWHNALPKDPIDDLHLQDNAAISLRLGADLTRYTQLDSLTFGVGGLLSADRLRGVYEWKGAKGALVEAHAGYRSFFLHNTLYFGDDQVTALGDNFFTEQIYNRLDIGWAPFRRERFSAELMTTFHFTKGAIDNQQALTLRYNIGAGHLLKNAKFK</sequence>
<dbReference type="EMBL" id="JBBVGT010000002">
    <property type="protein sequence ID" value="MFB5946019.1"/>
    <property type="molecule type" value="Genomic_DNA"/>
</dbReference>
<protein>
    <recommendedName>
        <fullName evidence="3">Porin</fullName>
    </recommendedName>
</protein>
<comment type="caution">
    <text evidence="1">The sequence shown here is derived from an EMBL/GenBank/DDBJ whole genome shotgun (WGS) entry which is preliminary data.</text>
</comment>
<gene>
    <name evidence="1" type="ORF">WKR92_09250</name>
</gene>
<dbReference type="Proteomes" id="UP001580928">
    <property type="component" value="Unassembled WGS sequence"/>
</dbReference>
<evidence type="ECO:0000313" key="1">
    <source>
        <dbReference type="EMBL" id="MFB5946019.1"/>
    </source>
</evidence>
<evidence type="ECO:0000313" key="2">
    <source>
        <dbReference type="Proteomes" id="UP001580928"/>
    </source>
</evidence>